<reference evidence="2" key="1">
    <citation type="submission" date="2010-04" db="EMBL/GenBank/DDBJ databases">
        <title>Complete sequence of Methanocaldococcus infernus ME.</title>
        <authorList>
            <consortium name="US DOE Joint Genome Institute"/>
            <person name="Lucas S."/>
            <person name="Copeland A."/>
            <person name="Lapidus A."/>
            <person name="Cheng J.-F."/>
            <person name="Bruce D."/>
            <person name="Goodwin L."/>
            <person name="Pitluck S."/>
            <person name="Munk A.C."/>
            <person name="Detter J.C."/>
            <person name="Han C."/>
            <person name="Tapia R."/>
            <person name="Land M."/>
            <person name="Hauser L."/>
            <person name="Kyrpides N."/>
            <person name="Mikhailova N."/>
            <person name="Sieprawska-Lupa M."/>
            <person name="Whitman W.B."/>
            <person name="Woyke T."/>
        </authorList>
    </citation>
    <scope>NUCLEOTIDE SEQUENCE [LARGE SCALE GENOMIC DNA]</scope>
    <source>
        <strain evidence="2">ME</strain>
    </source>
</reference>
<name>D5VRK6_METIM</name>
<evidence type="ECO:0000313" key="2">
    <source>
        <dbReference type="EMBL" id="ADG13209.1"/>
    </source>
</evidence>
<dbReference type="STRING" id="573063.Metin_0539"/>
<dbReference type="Proteomes" id="UP000002061">
    <property type="component" value="Chromosome"/>
</dbReference>
<gene>
    <name evidence="2" type="ordered locus">Metin_0539</name>
</gene>
<dbReference type="RefSeq" id="WP_013099955.1">
    <property type="nucleotide sequence ID" value="NC_014122.1"/>
</dbReference>
<dbReference type="OrthoDB" id="378883at2157"/>
<keyword evidence="1" id="KW-1133">Transmembrane helix</keyword>
<evidence type="ECO:0008006" key="4">
    <source>
        <dbReference type="Google" id="ProtNLM"/>
    </source>
</evidence>
<evidence type="ECO:0000256" key="1">
    <source>
        <dbReference type="SAM" id="Phobius"/>
    </source>
</evidence>
<dbReference type="Pfam" id="PF04021">
    <property type="entry name" value="Class_IIIsignal"/>
    <property type="match status" value="1"/>
</dbReference>
<keyword evidence="3" id="KW-1185">Reference proteome</keyword>
<dbReference type="HOGENOM" id="CLU_197251_1_0_2"/>
<accession>D5VRK6</accession>
<sequence>MNRGQISLEFAIFFALIVATAAIAGFYYLKMTSFGSASAKNTVGSTESKMATETVRRVENVREAIGR</sequence>
<keyword evidence="1" id="KW-0472">Membrane</keyword>
<protein>
    <recommendedName>
        <fullName evidence="4">Class III signal peptide-containing protein</fullName>
    </recommendedName>
</protein>
<organism evidence="2 3">
    <name type="scientific">Methanocaldococcus infernus (strain DSM 11812 / JCM 15783 / ME)</name>
    <dbReference type="NCBI Taxonomy" id="573063"/>
    <lineage>
        <taxon>Archaea</taxon>
        <taxon>Methanobacteriati</taxon>
        <taxon>Methanobacteriota</taxon>
        <taxon>Methanomada group</taxon>
        <taxon>Methanococci</taxon>
        <taxon>Methanococcales</taxon>
        <taxon>Methanocaldococcaceae</taxon>
        <taxon>Methanocaldococcus</taxon>
    </lineage>
</organism>
<evidence type="ECO:0000313" key="3">
    <source>
        <dbReference type="Proteomes" id="UP000002061"/>
    </source>
</evidence>
<proteinExistence type="predicted"/>
<dbReference type="KEGG" id="mif:Metin_0539"/>
<dbReference type="NCBIfam" id="TIGR04205">
    <property type="entry name" value="classIII_w_PIP"/>
    <property type="match status" value="1"/>
</dbReference>
<dbReference type="GeneID" id="9131545"/>
<dbReference type="EMBL" id="CP002009">
    <property type="protein sequence ID" value="ADG13209.1"/>
    <property type="molecule type" value="Genomic_DNA"/>
</dbReference>
<keyword evidence="1" id="KW-0812">Transmembrane</keyword>
<dbReference type="InterPro" id="IPR026451">
    <property type="entry name" value="ClassIII_w_PIP"/>
</dbReference>
<dbReference type="eggNOG" id="arCOG06620">
    <property type="taxonomic scope" value="Archaea"/>
</dbReference>
<dbReference type="AlphaFoldDB" id="D5VRK6"/>
<dbReference type="InterPro" id="IPR007166">
    <property type="entry name" value="Class3_signal_pept_motif"/>
</dbReference>
<feature type="transmembrane region" description="Helical" evidence="1">
    <location>
        <begin position="6"/>
        <end position="29"/>
    </location>
</feature>